<dbReference type="AlphaFoldDB" id="A0A7S0C069"/>
<accession>A0A7S0C069</accession>
<comment type="similarity">
    <text evidence="1">Belongs to the protein kinase superfamily. ADCK protein kinase family.</text>
</comment>
<organism evidence="2">
    <name type="scientific">Proboscia inermis</name>
    <dbReference type="NCBI Taxonomy" id="420281"/>
    <lineage>
        <taxon>Eukaryota</taxon>
        <taxon>Sar</taxon>
        <taxon>Stramenopiles</taxon>
        <taxon>Ochrophyta</taxon>
        <taxon>Bacillariophyta</taxon>
        <taxon>Coscinodiscophyceae</taxon>
        <taxon>Rhizosoleniophycidae</taxon>
        <taxon>Rhizosoleniales</taxon>
        <taxon>Rhizosoleniaceae</taxon>
        <taxon>Proboscia</taxon>
    </lineage>
</organism>
<name>A0A7S0C069_9STRA</name>
<dbReference type="InterPro" id="IPR050154">
    <property type="entry name" value="UbiB_kinase"/>
</dbReference>
<gene>
    <name evidence="2" type="ORF">PINE0816_LOCUS4997</name>
</gene>
<dbReference type="PANTHER" id="PTHR10566">
    <property type="entry name" value="CHAPERONE-ACTIVITY OF BC1 COMPLEX CABC1 -RELATED"/>
    <property type="match status" value="1"/>
</dbReference>
<dbReference type="PANTHER" id="PTHR10566:SF113">
    <property type="entry name" value="PROTEIN ACTIVITY OF BC1 COMPLEX KINASE 7, CHLOROPLASTIC"/>
    <property type="match status" value="1"/>
</dbReference>
<evidence type="ECO:0000256" key="1">
    <source>
        <dbReference type="ARBA" id="ARBA00009670"/>
    </source>
</evidence>
<evidence type="ECO:0000313" key="2">
    <source>
        <dbReference type="EMBL" id="CAD8408875.1"/>
    </source>
</evidence>
<proteinExistence type="inferred from homology"/>
<dbReference type="EMBL" id="HBEL01010473">
    <property type="protein sequence ID" value="CAD8408875.1"/>
    <property type="molecule type" value="Transcribed_RNA"/>
</dbReference>
<reference evidence="2" key="1">
    <citation type="submission" date="2021-01" db="EMBL/GenBank/DDBJ databases">
        <authorList>
            <person name="Corre E."/>
            <person name="Pelletier E."/>
            <person name="Niang G."/>
            <person name="Scheremetjew M."/>
            <person name="Finn R."/>
            <person name="Kale V."/>
            <person name="Holt S."/>
            <person name="Cochrane G."/>
            <person name="Meng A."/>
            <person name="Brown T."/>
            <person name="Cohen L."/>
        </authorList>
    </citation>
    <scope>NUCLEOTIDE SEQUENCE</scope>
    <source>
        <strain evidence="2">CCAP1064/1</strain>
    </source>
</reference>
<protein>
    <submittedName>
        <fullName evidence="2">Uncharacterized protein</fullName>
    </submittedName>
</protein>
<sequence length="188" mass="21774">MELTLEESLVYPQQTTRGATQIPELKFDKLLEGLTRLVPRFQFRLPPYFINNARALSTLEGIAKSLDPSFNVLQILYPYALNLLITNPSRSPVVDATLQSLLRSRITGRIQRKKLVALLEDSALLSGFRKRRVVRDVMRTPEGKRIVGRIVGEELNHRFTGGRVFRSRSRRRKDELRTQSVYYQYLNL</sequence>